<dbReference type="InterPro" id="IPR000600">
    <property type="entry name" value="ROK"/>
</dbReference>
<accession>A0A2V4MZB7</accession>
<sequence length="360" mass="37183">MSTAFPPPERTAHPGPVVQPVPAQSATGRNTTARHTTVRNATVQPLPAHTVLGIDFGGTKTELALADPAGTVLARTRLATLAERGPEQTLARTASAARELAAEARQRFGAPVAAYAAVAPGIIQPDRILLTPNLPGWEELALAERLAAELGVARVPVANDVRAGALAELRRGALRGADPGLYVNLGTGVAAALTVGDRVLAGANQAAGEIGYLNPGSAPVDAVARGQAPLEDLVSGKALADRAERLLGRPLDATGLFRSTEPAARQLVRETLDVLAMTLANLATLVDPERIVLGAGLMSAADLILPELERLLAGATPFPPQLRVAHFRQDAALHGAITLALDSLPEPGPRPALADHLGAR</sequence>
<dbReference type="PANTHER" id="PTHR18964:SF149">
    <property type="entry name" value="BIFUNCTIONAL UDP-N-ACETYLGLUCOSAMINE 2-EPIMERASE_N-ACETYLMANNOSAMINE KINASE"/>
    <property type="match status" value="1"/>
</dbReference>
<name>A0A2V4MZB7_9ACTN</name>
<feature type="compositionally biased region" description="Polar residues" evidence="2">
    <location>
        <begin position="22"/>
        <end position="34"/>
    </location>
</feature>
<dbReference type="Gene3D" id="3.30.420.40">
    <property type="match status" value="2"/>
</dbReference>
<organism evidence="3 4">
    <name type="scientific">Streptomyces tateyamensis</name>
    <dbReference type="NCBI Taxonomy" id="565073"/>
    <lineage>
        <taxon>Bacteria</taxon>
        <taxon>Bacillati</taxon>
        <taxon>Actinomycetota</taxon>
        <taxon>Actinomycetes</taxon>
        <taxon>Kitasatosporales</taxon>
        <taxon>Streptomycetaceae</taxon>
        <taxon>Streptomyces</taxon>
    </lineage>
</organism>
<dbReference type="Pfam" id="PF00480">
    <property type="entry name" value="ROK"/>
    <property type="match status" value="1"/>
</dbReference>
<dbReference type="RefSeq" id="WP_110672602.1">
    <property type="nucleotide sequence ID" value="NZ_PYBW01000119.1"/>
</dbReference>
<dbReference type="AlphaFoldDB" id="A0A2V4MZB7"/>
<keyword evidence="4" id="KW-1185">Reference proteome</keyword>
<proteinExistence type="inferred from homology"/>
<comment type="similarity">
    <text evidence="1">Belongs to the ROK (NagC/XylR) family.</text>
</comment>
<evidence type="ECO:0000313" key="4">
    <source>
        <dbReference type="Proteomes" id="UP000248039"/>
    </source>
</evidence>
<feature type="region of interest" description="Disordered" evidence="2">
    <location>
        <begin position="1"/>
        <end position="34"/>
    </location>
</feature>
<gene>
    <name evidence="3" type="ORF">C7C46_27330</name>
</gene>
<dbReference type="Proteomes" id="UP000248039">
    <property type="component" value="Unassembled WGS sequence"/>
</dbReference>
<evidence type="ECO:0000256" key="1">
    <source>
        <dbReference type="ARBA" id="ARBA00006479"/>
    </source>
</evidence>
<dbReference type="PANTHER" id="PTHR18964">
    <property type="entry name" value="ROK (REPRESSOR, ORF, KINASE) FAMILY"/>
    <property type="match status" value="1"/>
</dbReference>
<dbReference type="InterPro" id="IPR043129">
    <property type="entry name" value="ATPase_NBD"/>
</dbReference>
<evidence type="ECO:0000256" key="2">
    <source>
        <dbReference type="SAM" id="MobiDB-lite"/>
    </source>
</evidence>
<reference evidence="3 4" key="1">
    <citation type="submission" date="2018-03" db="EMBL/GenBank/DDBJ databases">
        <title>Bioinformatic expansion and discovery of thiopeptide antibiotics.</title>
        <authorList>
            <person name="Schwalen C.J."/>
            <person name="Hudson G.A."/>
            <person name="Mitchell D.A."/>
        </authorList>
    </citation>
    <scope>NUCLEOTIDE SEQUENCE [LARGE SCALE GENOMIC DNA]</scope>
    <source>
        <strain evidence="3 4">ATCC 21389</strain>
    </source>
</reference>
<protein>
    <submittedName>
        <fullName evidence="3">ROK family protein</fullName>
    </submittedName>
</protein>
<comment type="caution">
    <text evidence="3">The sequence shown here is derived from an EMBL/GenBank/DDBJ whole genome shotgun (WGS) entry which is preliminary data.</text>
</comment>
<dbReference type="EMBL" id="PYBW01000119">
    <property type="protein sequence ID" value="PYC70620.1"/>
    <property type="molecule type" value="Genomic_DNA"/>
</dbReference>
<dbReference type="OrthoDB" id="9795247at2"/>
<evidence type="ECO:0000313" key="3">
    <source>
        <dbReference type="EMBL" id="PYC70620.1"/>
    </source>
</evidence>
<dbReference type="SUPFAM" id="SSF53067">
    <property type="entry name" value="Actin-like ATPase domain"/>
    <property type="match status" value="1"/>
</dbReference>